<dbReference type="AlphaFoldDB" id="A0A931BQZ2"/>
<name>A0A931BQZ2_9HYPH</name>
<organism evidence="1 2">
    <name type="scientific">Microvirga alba</name>
    <dbReference type="NCBI Taxonomy" id="2791025"/>
    <lineage>
        <taxon>Bacteria</taxon>
        <taxon>Pseudomonadati</taxon>
        <taxon>Pseudomonadota</taxon>
        <taxon>Alphaproteobacteria</taxon>
        <taxon>Hyphomicrobiales</taxon>
        <taxon>Methylobacteriaceae</taxon>
        <taxon>Microvirga</taxon>
    </lineage>
</organism>
<keyword evidence="2" id="KW-1185">Reference proteome</keyword>
<dbReference type="Pfam" id="PF13704">
    <property type="entry name" value="Glyco_tranf_2_4"/>
    <property type="match status" value="1"/>
</dbReference>
<reference evidence="1" key="1">
    <citation type="submission" date="2020-11" db="EMBL/GenBank/DDBJ databases">
        <authorList>
            <person name="Kim M.K."/>
        </authorList>
    </citation>
    <scope>NUCLEOTIDE SEQUENCE</scope>
    <source>
        <strain evidence="1">BT350</strain>
    </source>
</reference>
<dbReference type="SUPFAM" id="SSF53448">
    <property type="entry name" value="Nucleotide-diphospho-sugar transferases"/>
    <property type="match status" value="1"/>
</dbReference>
<dbReference type="EMBL" id="JADQDO010000006">
    <property type="protein sequence ID" value="MBF9234418.1"/>
    <property type="molecule type" value="Genomic_DNA"/>
</dbReference>
<evidence type="ECO:0000313" key="1">
    <source>
        <dbReference type="EMBL" id="MBF9234418.1"/>
    </source>
</evidence>
<protein>
    <submittedName>
        <fullName evidence="1">Glycosyltransferase family 2 protein</fullName>
    </submittedName>
</protein>
<dbReference type="RefSeq" id="WP_196272405.1">
    <property type="nucleotide sequence ID" value="NZ_JADQDO010000006.1"/>
</dbReference>
<sequence length="403" mass="45607">MINDLVRIDTRRLNGSAGQHSVFMVVRNERARLPYHLTYHRALGVDRFFLVDNGSDDGTTDFLLSQPDCHVFQTFAPFGSANYGMDWVNALVERFGIGSWCLFLDADELFTFPHAEFLSLPEFCRFLDETGSEGVFALLLDMYNRGPISEAIYRPGTPFLTTCPHFDPGYTIRRKISLSRGESSFAEVEAVGGPRLRRFYPEFQRAGVWRMALHRALRRLRRHPLGAAFGLRHTRLGGAMPPDLTKIPLLKGRAGRHWVSNHRCTPLKLSGVRSALLHFKFFSDFHDRSISEATRGQHWDGGAEYVRYSSLLAGEPGVSLFFDRSATYRSNDELVRLGIMKSTSSFDAFAHREYRRTLEGVRQGEETAASQRFGFDDGVTGRLSTQISDAFGGMIAFPRRSQL</sequence>
<evidence type="ECO:0000313" key="2">
    <source>
        <dbReference type="Proteomes" id="UP000599312"/>
    </source>
</evidence>
<comment type="caution">
    <text evidence="1">The sequence shown here is derived from an EMBL/GenBank/DDBJ whole genome shotgun (WGS) entry which is preliminary data.</text>
</comment>
<dbReference type="Proteomes" id="UP000599312">
    <property type="component" value="Unassembled WGS sequence"/>
</dbReference>
<proteinExistence type="predicted"/>
<accession>A0A931BQZ2</accession>
<gene>
    <name evidence="1" type="ORF">I2H38_13640</name>
</gene>
<dbReference type="InterPro" id="IPR029044">
    <property type="entry name" value="Nucleotide-diphossugar_trans"/>
</dbReference>